<dbReference type="InterPro" id="IPR053259">
    <property type="entry name" value="Golvesin-related_Golgi"/>
</dbReference>
<dbReference type="Gene3D" id="3.40.50.300">
    <property type="entry name" value="P-loop containing nucleotide triphosphate hydrolases"/>
    <property type="match status" value="1"/>
</dbReference>
<dbReference type="RefSeq" id="WP_244709846.1">
    <property type="nucleotide sequence ID" value="NZ_CP095073.1"/>
</dbReference>
<name>A0ABY4EJU6_9BACI</name>
<dbReference type="EMBL" id="CP095073">
    <property type="protein sequence ID" value="UOQ44133.1"/>
    <property type="molecule type" value="Genomic_DNA"/>
</dbReference>
<reference evidence="1 2" key="1">
    <citation type="submission" date="2022-04" db="EMBL/GenBank/DDBJ databases">
        <title>Halobacillus sp. isolated from saltern.</title>
        <authorList>
            <person name="Won M."/>
            <person name="Lee C.-M."/>
            <person name="Woen H.-Y."/>
            <person name="Kwon S.-W."/>
        </authorList>
    </citation>
    <scope>NUCLEOTIDE SEQUENCE [LARGE SCALE GENOMIC DNA]</scope>
    <source>
        <strain evidence="1 2">SSBR10-3</strain>
    </source>
</reference>
<accession>A0ABY4EJU6</accession>
<dbReference type="PANTHER" id="PTHR32301">
    <property type="entry name" value="COUNTIN RECEPTOR CNR3-RELATED"/>
    <property type="match status" value="1"/>
</dbReference>
<gene>
    <name evidence="1" type="ORF">MUN89_20100</name>
</gene>
<evidence type="ECO:0000313" key="1">
    <source>
        <dbReference type="EMBL" id="UOQ44133.1"/>
    </source>
</evidence>
<organism evidence="1 2">
    <name type="scientific">Halobacillus salinarum</name>
    <dbReference type="NCBI Taxonomy" id="2932257"/>
    <lineage>
        <taxon>Bacteria</taxon>
        <taxon>Bacillati</taxon>
        <taxon>Bacillota</taxon>
        <taxon>Bacilli</taxon>
        <taxon>Bacillales</taxon>
        <taxon>Bacillaceae</taxon>
        <taxon>Halobacillus</taxon>
    </lineage>
</organism>
<dbReference type="Proteomes" id="UP000831787">
    <property type="component" value="Chromosome"/>
</dbReference>
<sequence length="241" mass="28940">MLFMNQEKNDLERYVCFLHIPKTGGKSLWAVLKAQEEDIMVRHGMFFKKFDKPYTYLTMLRDPIDRVVSTYYYVHGYEKSKIYPKVKDMDLKQFLSYMKDEKIQNRVYPQPEDIRNIKYRTSNLATRYISGGEPDHLEIAKQNIEHHFSFVGFTDMYVESLYLLSKCFPWEIKPFAVKTNVTPHRQPLNEIPAEAIQWIKECNRADIELYQWAKQAFLKKLDQLDTSSKQELKQWKKDLQW</sequence>
<keyword evidence="2" id="KW-1185">Reference proteome</keyword>
<dbReference type="PANTHER" id="PTHR32301:SF6">
    <property type="entry name" value="GOLVESIN-RELATED"/>
    <property type="match status" value="1"/>
</dbReference>
<dbReference type="InterPro" id="IPR005331">
    <property type="entry name" value="Sulfotransferase"/>
</dbReference>
<proteinExistence type="predicted"/>
<dbReference type="Pfam" id="PF03567">
    <property type="entry name" value="Sulfotransfer_2"/>
    <property type="match status" value="1"/>
</dbReference>
<dbReference type="InterPro" id="IPR027417">
    <property type="entry name" value="P-loop_NTPase"/>
</dbReference>
<dbReference type="SUPFAM" id="SSF52540">
    <property type="entry name" value="P-loop containing nucleoside triphosphate hydrolases"/>
    <property type="match status" value="1"/>
</dbReference>
<protein>
    <submittedName>
        <fullName evidence="1">Sulfotransferase family 2 domain-containing protein</fullName>
    </submittedName>
</protein>
<evidence type="ECO:0000313" key="2">
    <source>
        <dbReference type="Proteomes" id="UP000831787"/>
    </source>
</evidence>